<evidence type="ECO:0000256" key="3">
    <source>
        <dbReference type="ARBA" id="ARBA00023163"/>
    </source>
</evidence>
<dbReference type="Gene3D" id="4.10.280.10">
    <property type="entry name" value="Helix-loop-helix DNA-binding domain"/>
    <property type="match status" value="1"/>
</dbReference>
<reference evidence="7" key="1">
    <citation type="submission" date="2025-05" db="UniProtKB">
        <authorList>
            <consortium name="RefSeq"/>
        </authorList>
    </citation>
    <scope>NUCLEOTIDE SEQUENCE [LARGE SCALE GENOMIC DNA]</scope>
</reference>
<dbReference type="InterPro" id="IPR011598">
    <property type="entry name" value="bHLH_dom"/>
</dbReference>
<dbReference type="SMART" id="SM00353">
    <property type="entry name" value="HLH"/>
    <property type="match status" value="1"/>
</dbReference>
<dbReference type="PROSITE" id="PS50888">
    <property type="entry name" value="BHLH"/>
    <property type="match status" value="1"/>
</dbReference>
<keyword evidence="4" id="KW-0539">Nucleus</keyword>
<comment type="subcellular location">
    <subcellularLocation>
        <location evidence="1">Nucleus</location>
    </subcellularLocation>
</comment>
<sequence>MPVFAPQSVRTPPALAEWPRKQLKTESCSSPYATAHKTMTCSAAMLSSPSPSPDSHVISFGDHDLSPAMSDRFYGTYDTQDCEGPKMRSAGAMSRKPVHAQEHVLAERKRREKISERFIALSAIIPNLKKMDKASILEDAIKCLKELQHRVKALEEEVAAKTVESVIVVKKSQLATYDGTSSSSDQSSCNQNDQRLSLPEIEARVSGKCVLIKIHCEKRNGFVSKMIDEIEKLDLTVVNSCVLPFGSSTLDVTILAQMDVGFSLKMGDLVRNLRQALLDVM</sequence>
<evidence type="ECO:0000259" key="6">
    <source>
        <dbReference type="PROSITE" id="PS50888"/>
    </source>
</evidence>
<evidence type="ECO:0000256" key="4">
    <source>
        <dbReference type="ARBA" id="ARBA00023242"/>
    </source>
</evidence>
<keyword evidence="2" id="KW-0805">Transcription regulation</keyword>
<name>A0ABM3GXW8_9MYRT</name>
<evidence type="ECO:0000313" key="8">
    <source>
        <dbReference type="RefSeq" id="XP_048129195.1"/>
    </source>
</evidence>
<dbReference type="SUPFAM" id="SSF47459">
    <property type="entry name" value="HLH, helix-loop-helix DNA-binding domain"/>
    <property type="match status" value="1"/>
</dbReference>
<dbReference type="Pfam" id="PF00010">
    <property type="entry name" value="HLH"/>
    <property type="match status" value="1"/>
</dbReference>
<keyword evidence="7" id="KW-1185">Reference proteome</keyword>
<proteinExistence type="predicted"/>
<feature type="domain" description="BHLH" evidence="6">
    <location>
        <begin position="98"/>
        <end position="147"/>
    </location>
</feature>
<keyword evidence="3" id="KW-0804">Transcription</keyword>
<accession>A0ABM3GXW8</accession>
<dbReference type="Proteomes" id="UP000827889">
    <property type="component" value="Chromosome 1"/>
</dbReference>
<dbReference type="PANTHER" id="PTHR45959:SF73">
    <property type="entry name" value="TRANSCRIPTION FACTOR BHLH25"/>
    <property type="match status" value="1"/>
</dbReference>
<evidence type="ECO:0000256" key="5">
    <source>
        <dbReference type="SAM" id="Coils"/>
    </source>
</evidence>
<organism evidence="7 8">
    <name type="scientific">Rhodamnia argentea</name>
    <dbReference type="NCBI Taxonomy" id="178133"/>
    <lineage>
        <taxon>Eukaryota</taxon>
        <taxon>Viridiplantae</taxon>
        <taxon>Streptophyta</taxon>
        <taxon>Embryophyta</taxon>
        <taxon>Tracheophyta</taxon>
        <taxon>Spermatophyta</taxon>
        <taxon>Magnoliopsida</taxon>
        <taxon>eudicotyledons</taxon>
        <taxon>Gunneridae</taxon>
        <taxon>Pentapetalae</taxon>
        <taxon>rosids</taxon>
        <taxon>malvids</taxon>
        <taxon>Myrtales</taxon>
        <taxon>Myrtaceae</taxon>
        <taxon>Myrtoideae</taxon>
        <taxon>Myrteae</taxon>
        <taxon>Australasian group</taxon>
        <taxon>Rhodamnia</taxon>
    </lineage>
</organism>
<dbReference type="RefSeq" id="XP_048129195.1">
    <property type="nucleotide sequence ID" value="XM_048273238.1"/>
</dbReference>
<keyword evidence="5" id="KW-0175">Coiled coil</keyword>
<protein>
    <submittedName>
        <fullName evidence="8">Transcription factor bHLH18-like</fullName>
    </submittedName>
</protein>
<dbReference type="InterPro" id="IPR036638">
    <property type="entry name" value="HLH_DNA-bd_sf"/>
</dbReference>
<evidence type="ECO:0000313" key="7">
    <source>
        <dbReference type="Proteomes" id="UP000827889"/>
    </source>
</evidence>
<evidence type="ECO:0000256" key="1">
    <source>
        <dbReference type="ARBA" id="ARBA00004123"/>
    </source>
</evidence>
<dbReference type="PANTHER" id="PTHR45959">
    <property type="entry name" value="BHLH TRANSCRIPTION FACTOR"/>
    <property type="match status" value="1"/>
</dbReference>
<dbReference type="InterPro" id="IPR052610">
    <property type="entry name" value="bHLH_transcription_regulator"/>
</dbReference>
<dbReference type="GeneID" id="115753801"/>
<feature type="coiled-coil region" evidence="5">
    <location>
        <begin position="137"/>
        <end position="164"/>
    </location>
</feature>
<evidence type="ECO:0000256" key="2">
    <source>
        <dbReference type="ARBA" id="ARBA00023015"/>
    </source>
</evidence>
<reference evidence="8" key="2">
    <citation type="submission" date="2025-08" db="UniProtKB">
        <authorList>
            <consortium name="RefSeq"/>
        </authorList>
    </citation>
    <scope>IDENTIFICATION</scope>
    <source>
        <tissue evidence="8">Leaf</tissue>
    </source>
</reference>
<gene>
    <name evidence="8" type="primary">LOC115753801</name>
</gene>